<comment type="caution">
    <text evidence="1">The sequence shown here is derived from an EMBL/GenBank/DDBJ whole genome shotgun (WGS) entry which is preliminary data.</text>
</comment>
<dbReference type="EMBL" id="PGFZ01000010">
    <property type="protein sequence ID" value="POZ50478.1"/>
    <property type="molecule type" value="Genomic_DNA"/>
</dbReference>
<dbReference type="RefSeq" id="WP_103975296.1">
    <property type="nucleotide sequence ID" value="NZ_PGFZ01000010.1"/>
</dbReference>
<proteinExistence type="predicted"/>
<evidence type="ECO:0000313" key="1">
    <source>
        <dbReference type="EMBL" id="POZ50478.1"/>
    </source>
</evidence>
<protein>
    <recommendedName>
        <fullName evidence="3">HEPN domain-containing protein</fullName>
    </recommendedName>
</protein>
<accession>A0A2S5CI42</accession>
<evidence type="ECO:0000313" key="2">
    <source>
        <dbReference type="Proteomes" id="UP000237423"/>
    </source>
</evidence>
<organism evidence="1 2">
    <name type="scientific">Methylovulum psychrotolerans</name>
    <dbReference type="NCBI Taxonomy" id="1704499"/>
    <lineage>
        <taxon>Bacteria</taxon>
        <taxon>Pseudomonadati</taxon>
        <taxon>Pseudomonadota</taxon>
        <taxon>Gammaproteobacteria</taxon>
        <taxon>Methylococcales</taxon>
        <taxon>Methylococcaceae</taxon>
        <taxon>Methylovulum</taxon>
    </lineage>
</organism>
<dbReference type="Gene3D" id="1.20.120.330">
    <property type="entry name" value="Nucleotidyltransferases domain 2"/>
    <property type="match status" value="1"/>
</dbReference>
<dbReference type="AlphaFoldDB" id="A0A2S5CI42"/>
<dbReference type="Proteomes" id="UP000237423">
    <property type="component" value="Unassembled WGS sequence"/>
</dbReference>
<name>A0A2S5CI42_9GAMM</name>
<gene>
    <name evidence="1" type="ORF">AADEFJLK_03673</name>
</gene>
<reference evidence="1 2" key="1">
    <citation type="submission" date="2017-11" db="EMBL/GenBank/DDBJ databases">
        <title>Draft Genome Sequence of Methylobacter psychrotolerans Sph1T, an Obligate Methanotroph from Low-Temperature Environments.</title>
        <authorList>
            <person name="Oshkin I.Y."/>
            <person name="Miroshnikov K."/>
            <person name="Belova S.E."/>
            <person name="Korzhenkov A."/>
            <person name="Toshchakov S.V."/>
            <person name="Dedysh S.N."/>
        </authorList>
    </citation>
    <scope>NUCLEOTIDE SEQUENCE [LARGE SCALE GENOMIC DNA]</scope>
    <source>
        <strain evidence="1 2">Sph1</strain>
    </source>
</reference>
<sequence>MKVVGEQLEKWAHNQAEPHIKNLFGRSAFNRYYYAAFLITREMLGDFEPKWKYTPHSDIPGLLENALRKPILNRLKHAVRFEIISFTEEQRLRQELQIATSELSSLLKSAYNVRIIADYQPETAMKIDGKVISLDDCNLNSASSWADRARAHCKIIRRVRKEAGLD</sequence>
<evidence type="ECO:0008006" key="3">
    <source>
        <dbReference type="Google" id="ProtNLM"/>
    </source>
</evidence>